<evidence type="ECO:0000313" key="6">
    <source>
        <dbReference type="EMBL" id="SKB79114.1"/>
    </source>
</evidence>
<name>A0A1T5E5E6_9SPHN</name>
<keyword evidence="2" id="KW-0805">Transcription regulation</keyword>
<reference evidence="7" key="1">
    <citation type="submission" date="2017-02" db="EMBL/GenBank/DDBJ databases">
        <authorList>
            <person name="Varghese N."/>
            <person name="Submissions S."/>
        </authorList>
    </citation>
    <scope>NUCLEOTIDE SEQUENCE [LARGE SCALE GENOMIC DNA]</scope>
    <source>
        <strain evidence="7">UM2</strain>
    </source>
</reference>
<dbReference type="PANTHER" id="PTHR30427">
    <property type="entry name" value="TRANSCRIPTIONAL ACTIVATOR PROTEIN LYSR"/>
    <property type="match status" value="1"/>
</dbReference>
<dbReference type="PANTHER" id="PTHR30427:SF1">
    <property type="entry name" value="TRANSCRIPTIONAL ACTIVATOR PROTEIN LYSR"/>
    <property type="match status" value="1"/>
</dbReference>
<keyword evidence="7" id="KW-1185">Reference proteome</keyword>
<sequence>MNFRQLEIYRALMIGGSASRAADLLNITQPAVSRAVSELEHRVGFPLFDRVKGRLVPTPEGQLFFRDVGNAFQGLDSLRASAARIRDFGSGSLKIASLAALGSTLVPRAVRRFREVNPHVSITLQILSSSAVRDHVATQQFDIGLAADEVDLSGVDHSLFYSVRAVCVMPADHPLAGKGVIRPADLDKMAFIALSPEDRARARMTESFEAEGVRPHIVVETPASLTVCALALEGVGVGLVNPAAADGFEKRGLVIKPYEPAVYFKSYILFRPDAQRARLVREFTAALNDAARAGPQA</sequence>
<dbReference type="STRING" id="439228.SAMN06295920_106195"/>
<protein>
    <submittedName>
        <fullName evidence="6">DNA-binding transcriptional regulator, LysR family</fullName>
    </submittedName>
</protein>
<organism evidence="6 7">
    <name type="scientific">Rhizorhabdus histidinilytica</name>
    <dbReference type="NCBI Taxonomy" id="439228"/>
    <lineage>
        <taxon>Bacteria</taxon>
        <taxon>Pseudomonadati</taxon>
        <taxon>Pseudomonadota</taxon>
        <taxon>Alphaproteobacteria</taxon>
        <taxon>Sphingomonadales</taxon>
        <taxon>Sphingomonadaceae</taxon>
        <taxon>Rhizorhabdus</taxon>
    </lineage>
</organism>
<dbReference type="InterPro" id="IPR005119">
    <property type="entry name" value="LysR_subst-bd"/>
</dbReference>
<dbReference type="RefSeq" id="WP_079648949.1">
    <property type="nucleotide sequence ID" value="NZ_FUYM01000006.1"/>
</dbReference>
<keyword evidence="4" id="KW-0804">Transcription</keyword>
<dbReference type="AlphaFoldDB" id="A0A1T5E5E6"/>
<dbReference type="PROSITE" id="PS50931">
    <property type="entry name" value="HTH_LYSR"/>
    <property type="match status" value="1"/>
</dbReference>
<dbReference type="InterPro" id="IPR036388">
    <property type="entry name" value="WH-like_DNA-bd_sf"/>
</dbReference>
<evidence type="ECO:0000259" key="5">
    <source>
        <dbReference type="PROSITE" id="PS50931"/>
    </source>
</evidence>
<comment type="similarity">
    <text evidence="1">Belongs to the LysR transcriptional regulatory family.</text>
</comment>
<dbReference type="EMBL" id="FUYM01000006">
    <property type="protein sequence ID" value="SKB79114.1"/>
    <property type="molecule type" value="Genomic_DNA"/>
</dbReference>
<dbReference type="GO" id="GO:0043565">
    <property type="term" value="F:sequence-specific DNA binding"/>
    <property type="evidence" value="ECO:0007669"/>
    <property type="project" value="TreeGrafter"/>
</dbReference>
<dbReference type="GO" id="GO:0009089">
    <property type="term" value="P:lysine biosynthetic process via diaminopimelate"/>
    <property type="evidence" value="ECO:0007669"/>
    <property type="project" value="TreeGrafter"/>
</dbReference>
<dbReference type="GO" id="GO:0003700">
    <property type="term" value="F:DNA-binding transcription factor activity"/>
    <property type="evidence" value="ECO:0007669"/>
    <property type="project" value="InterPro"/>
</dbReference>
<evidence type="ECO:0000256" key="2">
    <source>
        <dbReference type="ARBA" id="ARBA00023015"/>
    </source>
</evidence>
<dbReference type="PRINTS" id="PR00039">
    <property type="entry name" value="HTHLYSR"/>
</dbReference>
<dbReference type="InterPro" id="IPR037424">
    <property type="entry name" value="NocR_PBP2"/>
</dbReference>
<dbReference type="Proteomes" id="UP000189818">
    <property type="component" value="Unassembled WGS sequence"/>
</dbReference>
<accession>A0A1T5E5E6</accession>
<dbReference type="OrthoDB" id="8479870at2"/>
<dbReference type="Pfam" id="PF00126">
    <property type="entry name" value="HTH_1"/>
    <property type="match status" value="1"/>
</dbReference>
<feature type="domain" description="HTH lysR-type" evidence="5">
    <location>
        <begin position="1"/>
        <end position="58"/>
    </location>
</feature>
<evidence type="ECO:0000256" key="1">
    <source>
        <dbReference type="ARBA" id="ARBA00009437"/>
    </source>
</evidence>
<dbReference type="Gene3D" id="3.40.190.290">
    <property type="match status" value="1"/>
</dbReference>
<dbReference type="SUPFAM" id="SSF46785">
    <property type="entry name" value="Winged helix' DNA-binding domain"/>
    <property type="match status" value="1"/>
</dbReference>
<dbReference type="Gene3D" id="1.10.10.10">
    <property type="entry name" value="Winged helix-like DNA-binding domain superfamily/Winged helix DNA-binding domain"/>
    <property type="match status" value="1"/>
</dbReference>
<evidence type="ECO:0000313" key="7">
    <source>
        <dbReference type="Proteomes" id="UP000189818"/>
    </source>
</evidence>
<gene>
    <name evidence="6" type="ORF">SAMN06295920_106195</name>
</gene>
<dbReference type="SUPFAM" id="SSF53850">
    <property type="entry name" value="Periplasmic binding protein-like II"/>
    <property type="match status" value="1"/>
</dbReference>
<proteinExistence type="inferred from homology"/>
<dbReference type="InterPro" id="IPR036390">
    <property type="entry name" value="WH_DNA-bd_sf"/>
</dbReference>
<dbReference type="Pfam" id="PF03466">
    <property type="entry name" value="LysR_substrate"/>
    <property type="match status" value="1"/>
</dbReference>
<evidence type="ECO:0000256" key="3">
    <source>
        <dbReference type="ARBA" id="ARBA00023125"/>
    </source>
</evidence>
<dbReference type="GO" id="GO:0010628">
    <property type="term" value="P:positive regulation of gene expression"/>
    <property type="evidence" value="ECO:0007669"/>
    <property type="project" value="TreeGrafter"/>
</dbReference>
<dbReference type="InterPro" id="IPR000847">
    <property type="entry name" value="LysR_HTH_N"/>
</dbReference>
<evidence type="ECO:0000256" key="4">
    <source>
        <dbReference type="ARBA" id="ARBA00023163"/>
    </source>
</evidence>
<dbReference type="CDD" id="cd08415">
    <property type="entry name" value="PBP2_LysR_opines_like"/>
    <property type="match status" value="1"/>
</dbReference>
<keyword evidence="3 6" id="KW-0238">DNA-binding</keyword>